<dbReference type="PANTHER" id="PTHR33473">
    <property type="entry name" value="ATP-DEPENDENT CLP PROTEASE ADAPTER PROTEIN CLPS1, CHLOROPLASTIC"/>
    <property type="match status" value="1"/>
</dbReference>
<dbReference type="InterPro" id="IPR014719">
    <property type="entry name" value="Ribosomal_bL12_C/ClpS-like"/>
</dbReference>
<proteinExistence type="inferred from homology"/>
<dbReference type="SUPFAM" id="SSF54736">
    <property type="entry name" value="ClpS-like"/>
    <property type="match status" value="1"/>
</dbReference>
<dbReference type="RefSeq" id="WP_242286982.1">
    <property type="nucleotide sequence ID" value="NZ_JAKKSL010000002.1"/>
</dbReference>
<dbReference type="Gene3D" id="3.30.1390.10">
    <property type="match status" value="1"/>
</dbReference>
<gene>
    <name evidence="1 3" type="primary">clpS</name>
    <name evidence="3" type="ORF">L3081_15590</name>
</gene>
<dbReference type="InterPro" id="IPR003769">
    <property type="entry name" value="ClpS_core"/>
</dbReference>
<sequence length="106" mass="12359">MSNWKELFDSHAFVEEEIKDEVEEPPKYHVFLLNDDYTPMDFVVDVLCRFFNKNSDQATDIMLTVHYEGKALCGTYTADIAETKVDHVIRYALENEHPLKCVLEKA</sequence>
<comment type="function">
    <text evidence="1">Involved in the modulation of the specificity of the ClpAP-mediated ATP-dependent protein degradation.</text>
</comment>
<evidence type="ECO:0000256" key="1">
    <source>
        <dbReference type="HAMAP-Rule" id="MF_00302"/>
    </source>
</evidence>
<evidence type="ECO:0000313" key="4">
    <source>
        <dbReference type="Proteomes" id="UP001139646"/>
    </source>
</evidence>
<name>A0ABS9X695_9GAMM</name>
<dbReference type="Proteomes" id="UP001139646">
    <property type="component" value="Unassembled WGS sequence"/>
</dbReference>
<dbReference type="InterPro" id="IPR022935">
    <property type="entry name" value="ClpS"/>
</dbReference>
<accession>A0ABS9X695</accession>
<dbReference type="NCBIfam" id="NF000672">
    <property type="entry name" value="PRK00033.1-5"/>
    <property type="match status" value="1"/>
</dbReference>
<dbReference type="Pfam" id="PF02617">
    <property type="entry name" value="ClpS"/>
    <property type="match status" value="1"/>
</dbReference>
<dbReference type="GO" id="GO:0008233">
    <property type="term" value="F:peptidase activity"/>
    <property type="evidence" value="ECO:0007669"/>
    <property type="project" value="UniProtKB-KW"/>
</dbReference>
<evidence type="ECO:0000259" key="2">
    <source>
        <dbReference type="Pfam" id="PF02617"/>
    </source>
</evidence>
<dbReference type="EMBL" id="JAKKSL010000002">
    <property type="protein sequence ID" value="MCI2284552.1"/>
    <property type="molecule type" value="Genomic_DNA"/>
</dbReference>
<feature type="domain" description="Adaptor protein ClpS core" evidence="2">
    <location>
        <begin position="23"/>
        <end position="101"/>
    </location>
</feature>
<organism evidence="3 4">
    <name type="scientific">Colwellia maritima</name>
    <dbReference type="NCBI Taxonomy" id="2912588"/>
    <lineage>
        <taxon>Bacteria</taxon>
        <taxon>Pseudomonadati</taxon>
        <taxon>Pseudomonadota</taxon>
        <taxon>Gammaproteobacteria</taxon>
        <taxon>Alteromonadales</taxon>
        <taxon>Colwelliaceae</taxon>
        <taxon>Colwellia</taxon>
    </lineage>
</organism>
<protein>
    <recommendedName>
        <fullName evidence="1">ATP-dependent Clp protease adapter protein ClpS</fullName>
    </recommendedName>
</protein>
<reference evidence="3" key="1">
    <citation type="submission" date="2022-01" db="EMBL/GenBank/DDBJ databases">
        <title>Colwellia maritima, isolated from seawater.</title>
        <authorList>
            <person name="Kristyanto S."/>
            <person name="Jung J."/>
            <person name="Jeon C.O."/>
        </authorList>
    </citation>
    <scope>NUCLEOTIDE SEQUENCE</scope>
    <source>
        <strain evidence="3">MSW7</strain>
    </source>
</reference>
<evidence type="ECO:0000313" key="3">
    <source>
        <dbReference type="EMBL" id="MCI2284552.1"/>
    </source>
</evidence>
<keyword evidence="3" id="KW-0378">Hydrolase</keyword>
<comment type="similarity">
    <text evidence="1">Belongs to the ClpS family.</text>
</comment>
<dbReference type="NCBIfam" id="NF000670">
    <property type="entry name" value="PRK00033.1-3"/>
    <property type="match status" value="1"/>
</dbReference>
<keyword evidence="3" id="KW-0645">Protease</keyword>
<dbReference type="HAMAP" id="MF_00302">
    <property type="entry name" value="ClpS"/>
    <property type="match status" value="1"/>
</dbReference>
<dbReference type="GO" id="GO:0006508">
    <property type="term" value="P:proteolysis"/>
    <property type="evidence" value="ECO:0007669"/>
    <property type="project" value="UniProtKB-KW"/>
</dbReference>
<comment type="subunit">
    <text evidence="1">Binds to the N-terminal domain of the chaperone ClpA.</text>
</comment>
<comment type="caution">
    <text evidence="3">The sequence shown here is derived from an EMBL/GenBank/DDBJ whole genome shotgun (WGS) entry which is preliminary data.</text>
</comment>
<dbReference type="PANTHER" id="PTHR33473:SF19">
    <property type="entry name" value="ATP-DEPENDENT CLP PROTEASE ADAPTER PROTEIN CLPS"/>
    <property type="match status" value="1"/>
</dbReference>
<keyword evidence="4" id="KW-1185">Reference proteome</keyword>